<dbReference type="Proteomes" id="UP001501666">
    <property type="component" value="Unassembled WGS sequence"/>
</dbReference>
<dbReference type="EMBL" id="BAAATE010000081">
    <property type="protein sequence ID" value="GAA2702494.1"/>
    <property type="molecule type" value="Genomic_DNA"/>
</dbReference>
<organism evidence="1 2">
    <name type="scientific">Nonomuraea recticatena</name>
    <dbReference type="NCBI Taxonomy" id="46178"/>
    <lineage>
        <taxon>Bacteria</taxon>
        <taxon>Bacillati</taxon>
        <taxon>Actinomycetota</taxon>
        <taxon>Actinomycetes</taxon>
        <taxon>Streptosporangiales</taxon>
        <taxon>Streptosporangiaceae</taxon>
        <taxon>Nonomuraea</taxon>
    </lineage>
</organism>
<keyword evidence="2" id="KW-1185">Reference proteome</keyword>
<evidence type="ECO:0000313" key="2">
    <source>
        <dbReference type="Proteomes" id="UP001501666"/>
    </source>
</evidence>
<gene>
    <name evidence="1" type="ORF">GCM10010412_100580</name>
</gene>
<reference evidence="1 2" key="1">
    <citation type="journal article" date="2019" name="Int. J. Syst. Evol. Microbiol.">
        <title>The Global Catalogue of Microorganisms (GCM) 10K type strain sequencing project: providing services to taxonomists for standard genome sequencing and annotation.</title>
        <authorList>
            <consortium name="The Broad Institute Genomics Platform"/>
            <consortium name="The Broad Institute Genome Sequencing Center for Infectious Disease"/>
            <person name="Wu L."/>
            <person name="Ma J."/>
        </authorList>
    </citation>
    <scope>NUCLEOTIDE SEQUENCE [LARGE SCALE GENOMIC DNA]</scope>
    <source>
        <strain evidence="1 2">JCM 6835</strain>
    </source>
</reference>
<accession>A0ABN3TG75</accession>
<proteinExistence type="predicted"/>
<sequence length="87" mass="9873">MTMGHPLKEKFLKNATFKKVYEEQYRNLYNKLLTDGSASKLLDNLVSSYKLNNGADTAAIETEAKTLRTFLQTRTESLGLDKAINRT</sequence>
<evidence type="ECO:0000313" key="1">
    <source>
        <dbReference type="EMBL" id="GAA2702494.1"/>
    </source>
</evidence>
<protein>
    <submittedName>
        <fullName evidence="1">Uncharacterized protein</fullName>
    </submittedName>
</protein>
<comment type="caution">
    <text evidence="1">The sequence shown here is derived from an EMBL/GenBank/DDBJ whole genome shotgun (WGS) entry which is preliminary data.</text>
</comment>
<name>A0ABN3TG75_9ACTN</name>